<dbReference type="SMART" id="SM00934">
    <property type="entry name" value="OMPdecase"/>
    <property type="match status" value="1"/>
</dbReference>
<dbReference type="SUPFAM" id="SSF51366">
    <property type="entry name" value="Ribulose-phoshate binding barrel"/>
    <property type="match status" value="1"/>
</dbReference>
<protein>
    <submittedName>
        <fullName evidence="9">OMPdecase domain-containing protein</fullName>
    </submittedName>
</protein>
<dbReference type="GO" id="GO:0004590">
    <property type="term" value="F:orotidine-5'-phosphate decarboxylase activity"/>
    <property type="evidence" value="ECO:0007669"/>
    <property type="project" value="InterPro"/>
</dbReference>
<keyword evidence="3" id="KW-0456">Lyase</keyword>
<dbReference type="Gene3D" id="3.20.20.70">
    <property type="entry name" value="Aldolase class I"/>
    <property type="match status" value="1"/>
</dbReference>
<dbReference type="InterPro" id="IPR011060">
    <property type="entry name" value="RibuloseP-bd_barrel"/>
</dbReference>
<evidence type="ECO:0000313" key="9">
    <source>
        <dbReference type="WBParaSite" id="DME_0000507801-mRNA-1"/>
    </source>
</evidence>
<dbReference type="SUPFAM" id="SSF53271">
    <property type="entry name" value="PRTase-like"/>
    <property type="match status" value="1"/>
</dbReference>
<dbReference type="STRING" id="318479.A0A0N4UCS0"/>
<dbReference type="OrthoDB" id="10263753at2759"/>
<dbReference type="Pfam" id="PF00215">
    <property type="entry name" value="OMPdecase"/>
    <property type="match status" value="2"/>
</dbReference>
<reference evidence="9" key="1">
    <citation type="submission" date="2017-02" db="UniProtKB">
        <authorList>
            <consortium name="WormBaseParasite"/>
        </authorList>
    </citation>
    <scope>IDENTIFICATION</scope>
</reference>
<evidence type="ECO:0000313" key="6">
    <source>
        <dbReference type="EMBL" id="VDN58904.1"/>
    </source>
</evidence>
<evidence type="ECO:0000256" key="1">
    <source>
        <dbReference type="ARBA" id="ARBA00004725"/>
    </source>
</evidence>
<keyword evidence="4" id="KW-1133">Transmembrane helix</keyword>
<organism evidence="7 9">
    <name type="scientific">Dracunculus medinensis</name>
    <name type="common">Guinea worm</name>
    <dbReference type="NCBI Taxonomy" id="318479"/>
    <lineage>
        <taxon>Eukaryota</taxon>
        <taxon>Metazoa</taxon>
        <taxon>Ecdysozoa</taxon>
        <taxon>Nematoda</taxon>
        <taxon>Chromadorea</taxon>
        <taxon>Rhabditida</taxon>
        <taxon>Spirurina</taxon>
        <taxon>Dracunculoidea</taxon>
        <taxon>Dracunculidae</taxon>
        <taxon>Dracunculus</taxon>
    </lineage>
</organism>
<accession>A0A0N4UCS0</accession>
<keyword evidence="2" id="KW-0665">Pyrimidine biosynthesis</keyword>
<dbReference type="PANTHER" id="PTHR19278">
    <property type="entry name" value="OROTATE PHOSPHORIBOSYLTRANSFERASE"/>
    <property type="match status" value="1"/>
</dbReference>
<feature type="domain" description="Orotidine 5'-phosphate decarboxylase" evidence="5">
    <location>
        <begin position="190"/>
        <end position="461"/>
    </location>
</feature>
<dbReference type="InterPro" id="IPR013785">
    <property type="entry name" value="Aldolase_TIM"/>
</dbReference>
<dbReference type="GO" id="GO:0004588">
    <property type="term" value="F:orotate phosphoribosyltransferase activity"/>
    <property type="evidence" value="ECO:0007669"/>
    <property type="project" value="TreeGrafter"/>
</dbReference>
<sequence length="475" mass="53842">MQAHFTSVNQNGDRSLPIVGPTHHTFCASEVKIFNCTTEKRNLKIFLMRTSGGSVLNLVDVLREEGFVINDVVCIVDRQGGAETKFSAEGLNLYSLVKLSDVVEYAVDRGFLNSADYKIIMDRIHESLADNCPEKSTIWSLNDRLTLTKSSFNKRLIEIMLKNVMALTSGNSEFLFLHLCENIYYTKKTSVCLAIDYTRTDEIESLLELAGPYICAVKLHADIIENFDLNFMLRMLDMSEARNYVILEDRQLYSLGLNLIKFGDTGRTVEMQLMRGYHRIALWADIVTLHPLPGISLIETVKKVGAILKKGSRLDGCLLVTDLSTVNALTYARDSIKGNIIKHRYYFSVILKSAQSLIINLVFNHYLMFLAFTNLNFFLAIQKMAIRNPEYVSGFICQRRFMDDPAFLYWTPGVNIDVSSDGSGQQWRSVEDAVIRDMNDIIVVGRAVCESKYPIETLIKYRDAAWAALSAREMT</sequence>
<dbReference type="InterPro" id="IPR029057">
    <property type="entry name" value="PRTase-like"/>
</dbReference>
<dbReference type="CDD" id="cd06223">
    <property type="entry name" value="PRTases_typeI"/>
    <property type="match status" value="1"/>
</dbReference>
<dbReference type="AlphaFoldDB" id="A0A0N4UCS0"/>
<keyword evidence="8" id="KW-1185">Reference proteome</keyword>
<dbReference type="Proteomes" id="UP000274756">
    <property type="component" value="Unassembled WGS sequence"/>
</dbReference>
<reference evidence="6 8" key="2">
    <citation type="submission" date="2018-11" db="EMBL/GenBank/DDBJ databases">
        <authorList>
            <consortium name="Pathogen Informatics"/>
        </authorList>
    </citation>
    <scope>NUCLEOTIDE SEQUENCE [LARGE SCALE GENOMIC DNA]</scope>
</reference>
<dbReference type="InterPro" id="IPR000836">
    <property type="entry name" value="PRTase_dom"/>
</dbReference>
<evidence type="ECO:0000256" key="2">
    <source>
        <dbReference type="ARBA" id="ARBA00022975"/>
    </source>
</evidence>
<evidence type="ECO:0000259" key="5">
    <source>
        <dbReference type="SMART" id="SM00934"/>
    </source>
</evidence>
<proteinExistence type="predicted"/>
<dbReference type="InterPro" id="IPR001754">
    <property type="entry name" value="OMPdeCOase_dom"/>
</dbReference>
<dbReference type="WBParaSite" id="DME_0000507801-mRNA-1">
    <property type="protein sequence ID" value="DME_0000507801-mRNA-1"/>
    <property type="gene ID" value="DME_0000507801"/>
</dbReference>
<dbReference type="EMBL" id="UYYG01001173">
    <property type="protein sequence ID" value="VDN58904.1"/>
    <property type="molecule type" value="Genomic_DNA"/>
</dbReference>
<evidence type="ECO:0000256" key="4">
    <source>
        <dbReference type="SAM" id="Phobius"/>
    </source>
</evidence>
<dbReference type="Gene3D" id="3.40.50.2020">
    <property type="match status" value="1"/>
</dbReference>
<dbReference type="GO" id="GO:0006222">
    <property type="term" value="P:UMP biosynthetic process"/>
    <property type="evidence" value="ECO:0007669"/>
    <property type="project" value="TreeGrafter"/>
</dbReference>
<keyword evidence="4" id="KW-0812">Transmembrane</keyword>
<comment type="pathway">
    <text evidence="1">Pyrimidine metabolism; UMP biosynthesis via de novo pathway.</text>
</comment>
<evidence type="ECO:0000313" key="8">
    <source>
        <dbReference type="Proteomes" id="UP000274756"/>
    </source>
</evidence>
<evidence type="ECO:0000313" key="7">
    <source>
        <dbReference type="Proteomes" id="UP000038040"/>
    </source>
</evidence>
<gene>
    <name evidence="6" type="ORF">DME_LOCUS8877</name>
</gene>
<dbReference type="PANTHER" id="PTHR19278:SF9">
    <property type="entry name" value="URIDINE 5'-MONOPHOSPHATE SYNTHASE"/>
    <property type="match status" value="1"/>
</dbReference>
<feature type="transmembrane region" description="Helical" evidence="4">
    <location>
        <begin position="357"/>
        <end position="379"/>
    </location>
</feature>
<dbReference type="GO" id="GO:0006207">
    <property type="term" value="P:'de novo' pyrimidine nucleobase biosynthetic process"/>
    <property type="evidence" value="ECO:0007669"/>
    <property type="project" value="InterPro"/>
</dbReference>
<evidence type="ECO:0000256" key="3">
    <source>
        <dbReference type="ARBA" id="ARBA00023239"/>
    </source>
</evidence>
<dbReference type="Proteomes" id="UP000038040">
    <property type="component" value="Unplaced"/>
</dbReference>
<name>A0A0N4UCS0_DRAME</name>
<keyword evidence="4" id="KW-0472">Membrane</keyword>